<sequence>MQLTQSSSAIEFIQPQTVGENEKFDILWMIDNSGSMCQEQTLLRNGFANFIEILKSTNADFHIGVTTTHMVDSSVDFGTEPVARPGHLQSTPQPLPGYDDSCFYALDEDGIPDYNDMQPILNSIATAVSCTTNPSEWEHLLNPNIADLRCAVDYERWEESCSSGDDAPVDVDFFPPTSAYRAIPKVLRADDYRDAQGQIETARLAADFGCMSLVGVRGYGFEQGLAAVTRALSPELTGGPEGDPAEFPNAGFLRPDARTGVIFISDENDCSHNGSLDYGSQCMVSECTYQENLGEDGALLNIDTLRDEMLANIAASRGLSSVDPEFDVIVASIHGNYKRFDSPRPADNCTSPAENPEQFIERSCASVNGEAFSGHRYDQFMRVFKESYPKSGADDAPVSGLICGDFTGALEDIAELFKPSASKCIDDIYTCDGPGAACPSNPNTGAAGTCMAYPPHPADTEPRVGYFCDTGLQVRLRLPADDSANLARLESTQYCLEGTLGMPTLPDGCIVDPAHYVLTGCPGASSGVFVDWNDEQWFNILAGLQVEARYAQMTGN</sequence>
<dbReference type="Proteomes" id="UP000249169">
    <property type="component" value="Unassembled WGS sequence"/>
</dbReference>
<evidence type="ECO:0000313" key="2">
    <source>
        <dbReference type="Proteomes" id="UP000249169"/>
    </source>
</evidence>
<organism evidence="1 2">
    <name type="scientific">Lujinxingia litoralis</name>
    <dbReference type="NCBI Taxonomy" id="2211119"/>
    <lineage>
        <taxon>Bacteria</taxon>
        <taxon>Deltaproteobacteria</taxon>
        <taxon>Bradymonadales</taxon>
        <taxon>Lujinxingiaceae</taxon>
        <taxon>Lujinxingia</taxon>
    </lineage>
</organism>
<dbReference type="AlphaFoldDB" id="A0A328C516"/>
<gene>
    <name evidence="1" type="ORF">DL240_17645</name>
</gene>
<proteinExistence type="predicted"/>
<dbReference type="EMBL" id="QHKO01000011">
    <property type="protein sequence ID" value="RAL20402.1"/>
    <property type="molecule type" value="Genomic_DNA"/>
</dbReference>
<dbReference type="OrthoDB" id="5479759at2"/>
<reference evidence="1 2" key="1">
    <citation type="submission" date="2018-05" db="EMBL/GenBank/DDBJ databases">
        <title>Lujinxingia marina gen. nov. sp. nov., a new facultative anaerobic member of the class Deltaproteobacteria, and proposal of Lujinxingaceae fam. nov.</title>
        <authorList>
            <person name="Li C.-M."/>
        </authorList>
    </citation>
    <scope>NUCLEOTIDE SEQUENCE [LARGE SCALE GENOMIC DNA]</scope>
    <source>
        <strain evidence="1 2">B210</strain>
    </source>
</reference>
<evidence type="ECO:0008006" key="3">
    <source>
        <dbReference type="Google" id="ProtNLM"/>
    </source>
</evidence>
<evidence type="ECO:0000313" key="1">
    <source>
        <dbReference type="EMBL" id="RAL20402.1"/>
    </source>
</evidence>
<protein>
    <recommendedName>
        <fullName evidence="3">VWFA domain-containing protein</fullName>
    </recommendedName>
</protein>
<accession>A0A328C516</accession>
<name>A0A328C516_9DELT</name>
<keyword evidence="2" id="KW-1185">Reference proteome</keyword>
<comment type="caution">
    <text evidence="1">The sequence shown here is derived from an EMBL/GenBank/DDBJ whole genome shotgun (WGS) entry which is preliminary data.</text>
</comment>
<dbReference type="RefSeq" id="WP_111731218.1">
    <property type="nucleotide sequence ID" value="NZ_QHKO01000011.1"/>
</dbReference>